<evidence type="ECO:0000313" key="1">
    <source>
        <dbReference type="EMBL" id="GER31502.1"/>
    </source>
</evidence>
<proteinExistence type="predicted"/>
<dbReference type="Proteomes" id="UP000325081">
    <property type="component" value="Unassembled WGS sequence"/>
</dbReference>
<evidence type="ECO:0000313" key="2">
    <source>
        <dbReference type="Proteomes" id="UP000325081"/>
    </source>
</evidence>
<sequence>MNRNCRLSVDHGAIKLHRQRRRPPEGLLETIRSGGGGDTSFAVVLVYSVHPIRRRFPSSALVESPARFADGGGATAHQAINTSIVVVGRERGDDTFSSSHGVAGR</sequence>
<gene>
    <name evidence="1" type="ORF">STAS_07506</name>
</gene>
<reference evidence="2" key="1">
    <citation type="journal article" date="2019" name="Curr. Biol.">
        <title>Genome Sequence of Striga asiatica Provides Insight into the Evolution of Plant Parasitism.</title>
        <authorList>
            <person name="Yoshida S."/>
            <person name="Kim S."/>
            <person name="Wafula E.K."/>
            <person name="Tanskanen J."/>
            <person name="Kim Y.M."/>
            <person name="Honaas L."/>
            <person name="Yang Z."/>
            <person name="Spallek T."/>
            <person name="Conn C.E."/>
            <person name="Ichihashi Y."/>
            <person name="Cheong K."/>
            <person name="Cui S."/>
            <person name="Der J.P."/>
            <person name="Gundlach H."/>
            <person name="Jiao Y."/>
            <person name="Hori C."/>
            <person name="Ishida J.K."/>
            <person name="Kasahara H."/>
            <person name="Kiba T."/>
            <person name="Kim M.S."/>
            <person name="Koo N."/>
            <person name="Laohavisit A."/>
            <person name="Lee Y.H."/>
            <person name="Lumba S."/>
            <person name="McCourt P."/>
            <person name="Mortimer J.C."/>
            <person name="Mutuku J.M."/>
            <person name="Nomura T."/>
            <person name="Sasaki-Sekimoto Y."/>
            <person name="Seto Y."/>
            <person name="Wang Y."/>
            <person name="Wakatake T."/>
            <person name="Sakakibara H."/>
            <person name="Demura T."/>
            <person name="Yamaguchi S."/>
            <person name="Yoneyama K."/>
            <person name="Manabe R.I."/>
            <person name="Nelson D.C."/>
            <person name="Schulman A.H."/>
            <person name="Timko M.P."/>
            <person name="dePamphilis C.W."/>
            <person name="Choi D."/>
            <person name="Shirasu K."/>
        </authorList>
    </citation>
    <scope>NUCLEOTIDE SEQUENCE [LARGE SCALE GENOMIC DNA]</scope>
    <source>
        <strain evidence="2">cv. UVA1</strain>
    </source>
</reference>
<dbReference type="AlphaFoldDB" id="A0A5A7PFK9"/>
<comment type="caution">
    <text evidence="1">The sequence shown here is derived from an EMBL/GenBank/DDBJ whole genome shotgun (WGS) entry which is preliminary data.</text>
</comment>
<dbReference type="EMBL" id="BKCP01004494">
    <property type="protein sequence ID" value="GER31502.1"/>
    <property type="molecule type" value="Genomic_DNA"/>
</dbReference>
<name>A0A5A7PFK9_STRAF</name>
<accession>A0A5A7PFK9</accession>
<organism evidence="1 2">
    <name type="scientific">Striga asiatica</name>
    <name type="common">Asiatic witchweed</name>
    <name type="synonym">Buchnera asiatica</name>
    <dbReference type="NCBI Taxonomy" id="4170"/>
    <lineage>
        <taxon>Eukaryota</taxon>
        <taxon>Viridiplantae</taxon>
        <taxon>Streptophyta</taxon>
        <taxon>Embryophyta</taxon>
        <taxon>Tracheophyta</taxon>
        <taxon>Spermatophyta</taxon>
        <taxon>Magnoliopsida</taxon>
        <taxon>eudicotyledons</taxon>
        <taxon>Gunneridae</taxon>
        <taxon>Pentapetalae</taxon>
        <taxon>asterids</taxon>
        <taxon>lamiids</taxon>
        <taxon>Lamiales</taxon>
        <taxon>Orobanchaceae</taxon>
        <taxon>Buchnereae</taxon>
        <taxon>Striga</taxon>
    </lineage>
</organism>
<keyword evidence="2" id="KW-1185">Reference proteome</keyword>
<protein>
    <submittedName>
        <fullName evidence="1">Fos-related antigen 2</fullName>
    </submittedName>
</protein>